<protein>
    <submittedName>
        <fullName evidence="1">Uncharacterized protein</fullName>
    </submittedName>
</protein>
<dbReference type="EMBL" id="JANPWB010000011">
    <property type="protein sequence ID" value="KAJ1123960.1"/>
    <property type="molecule type" value="Genomic_DNA"/>
</dbReference>
<reference evidence="1" key="1">
    <citation type="journal article" date="2022" name="bioRxiv">
        <title>Sequencing and chromosome-scale assembly of the giantPleurodeles waltlgenome.</title>
        <authorList>
            <person name="Brown T."/>
            <person name="Elewa A."/>
            <person name="Iarovenko S."/>
            <person name="Subramanian E."/>
            <person name="Araus A.J."/>
            <person name="Petzold A."/>
            <person name="Susuki M."/>
            <person name="Suzuki K.-i.T."/>
            <person name="Hayashi T."/>
            <person name="Toyoda A."/>
            <person name="Oliveira C."/>
            <person name="Osipova E."/>
            <person name="Leigh N.D."/>
            <person name="Simon A."/>
            <person name="Yun M.H."/>
        </authorList>
    </citation>
    <scope>NUCLEOTIDE SEQUENCE</scope>
    <source>
        <strain evidence="1">20211129_DDA</strain>
        <tissue evidence="1">Liver</tissue>
    </source>
</reference>
<comment type="caution">
    <text evidence="1">The sequence shown here is derived from an EMBL/GenBank/DDBJ whole genome shotgun (WGS) entry which is preliminary data.</text>
</comment>
<dbReference type="AlphaFoldDB" id="A0AAV7P6W8"/>
<organism evidence="1 2">
    <name type="scientific">Pleurodeles waltl</name>
    <name type="common">Iberian ribbed newt</name>
    <dbReference type="NCBI Taxonomy" id="8319"/>
    <lineage>
        <taxon>Eukaryota</taxon>
        <taxon>Metazoa</taxon>
        <taxon>Chordata</taxon>
        <taxon>Craniata</taxon>
        <taxon>Vertebrata</taxon>
        <taxon>Euteleostomi</taxon>
        <taxon>Amphibia</taxon>
        <taxon>Batrachia</taxon>
        <taxon>Caudata</taxon>
        <taxon>Salamandroidea</taxon>
        <taxon>Salamandridae</taxon>
        <taxon>Pleurodelinae</taxon>
        <taxon>Pleurodeles</taxon>
    </lineage>
</organism>
<dbReference type="Proteomes" id="UP001066276">
    <property type="component" value="Chromosome 7"/>
</dbReference>
<name>A0AAV7P6W8_PLEWA</name>
<proteinExistence type="predicted"/>
<keyword evidence="2" id="KW-1185">Reference proteome</keyword>
<sequence length="471" mass="50684">MYTGKKINEADVGSLSVMSSELKMLKTAFLVTFLGLLVQMAQAVEMPLNQIPAAVCSDVFNEHVAESISPNDLVPMPKTRITDPGTGAEYTNLKAKGTPKVRCQVKTKDSGYFYVTVTGSATIEGDVTGSTSAVPCKVETLVSAPFEIKTTPMGDLKCGATPSTDQATVSCKSNPETSGGLLSVIRALLNILTSLLNVLNTTLRNVINSLLPNILTTVKNTLDSSLKRLTDPIPMGNYTCKYKVMDVKTDANGYMKMVVQQNKYADGGTPKPTPVGTYDAPELKPERDSACVFALHERLISTALEDYTQKPFEIIGGDGLIALSQTIKQLCGKDIDIVKLVFKPSGSPQVKITENNVSCKLTGMFEVYARGSDLPFQEASGYLAFTGQFGFSGTCITIMLTFDGVGEVKFVRGQPSCDLSYQASQTFTAELRGKASITECIAVSPIAHLPPKGKTMCTPKASYLLVEQKKY</sequence>
<gene>
    <name evidence="1" type="ORF">NDU88_002427</name>
</gene>
<evidence type="ECO:0000313" key="1">
    <source>
        <dbReference type="EMBL" id="KAJ1123960.1"/>
    </source>
</evidence>
<accession>A0AAV7P6W8</accession>
<evidence type="ECO:0000313" key="2">
    <source>
        <dbReference type="Proteomes" id="UP001066276"/>
    </source>
</evidence>